<evidence type="ECO:0000259" key="6">
    <source>
        <dbReference type="PROSITE" id="PS51999"/>
    </source>
</evidence>
<evidence type="ECO:0000256" key="5">
    <source>
        <dbReference type="SAM" id="Phobius"/>
    </source>
</evidence>
<dbReference type="PANTHER" id="PTHR48130:SF11">
    <property type="entry name" value="OS12G0467600 PROTEIN"/>
    <property type="match status" value="1"/>
</dbReference>
<evidence type="ECO:0000313" key="8">
    <source>
        <dbReference type="Proteomes" id="UP000823388"/>
    </source>
</evidence>
<feature type="transmembrane region" description="Helical" evidence="5">
    <location>
        <begin position="146"/>
        <end position="168"/>
    </location>
</feature>
<organism evidence="7 8">
    <name type="scientific">Panicum virgatum</name>
    <name type="common">Blackwell switchgrass</name>
    <dbReference type="NCBI Taxonomy" id="38727"/>
    <lineage>
        <taxon>Eukaryota</taxon>
        <taxon>Viridiplantae</taxon>
        <taxon>Streptophyta</taxon>
        <taxon>Embryophyta</taxon>
        <taxon>Tracheophyta</taxon>
        <taxon>Spermatophyta</taxon>
        <taxon>Magnoliopsida</taxon>
        <taxon>Liliopsida</taxon>
        <taxon>Poales</taxon>
        <taxon>Poaceae</taxon>
        <taxon>PACMAD clade</taxon>
        <taxon>Panicoideae</taxon>
        <taxon>Panicodae</taxon>
        <taxon>Paniceae</taxon>
        <taxon>Panicinae</taxon>
        <taxon>Panicum</taxon>
        <taxon>Panicum sect. Hiantes</taxon>
    </lineage>
</organism>
<sequence>MSRASSSSEGVHGWPNYGPVPLTRCPDCSRLEPLVRLRTKKTENGNYGREFVKCESKAQPGKIIKKCNFFMWLNEYIESLRLNGTMKEARTNFGEEQAAAQLMVSNFGEEGDASRADLSILAVELKKMNGNLNIIIELKKKEVLHVYILAAFCAFMIFIGLIFVMMNYGC</sequence>
<evidence type="ECO:0000256" key="2">
    <source>
        <dbReference type="ARBA" id="ARBA00022771"/>
    </source>
</evidence>
<gene>
    <name evidence="7" type="ORF">PVAP13_6KG383042</name>
</gene>
<reference evidence="7" key="1">
    <citation type="submission" date="2020-05" db="EMBL/GenBank/DDBJ databases">
        <title>WGS assembly of Panicum virgatum.</title>
        <authorList>
            <person name="Lovell J.T."/>
            <person name="Jenkins J."/>
            <person name="Shu S."/>
            <person name="Juenger T.E."/>
            <person name="Schmutz J."/>
        </authorList>
    </citation>
    <scope>NUCLEOTIDE SEQUENCE</scope>
    <source>
        <strain evidence="7">AP13</strain>
    </source>
</reference>
<keyword evidence="2 4" id="KW-0863">Zinc-finger</keyword>
<keyword evidence="5" id="KW-0472">Membrane</keyword>
<evidence type="ECO:0000256" key="3">
    <source>
        <dbReference type="ARBA" id="ARBA00022833"/>
    </source>
</evidence>
<keyword evidence="1" id="KW-0479">Metal-binding</keyword>
<keyword evidence="5" id="KW-1133">Transmembrane helix</keyword>
<dbReference type="AlphaFoldDB" id="A0A8T0RKN3"/>
<dbReference type="GO" id="GO:0008270">
    <property type="term" value="F:zinc ion binding"/>
    <property type="evidence" value="ECO:0007669"/>
    <property type="project" value="UniProtKB-KW"/>
</dbReference>
<keyword evidence="3" id="KW-0862">Zinc</keyword>
<accession>A0A8T0RKN3</accession>
<dbReference type="PROSITE" id="PS51999">
    <property type="entry name" value="ZF_GRF"/>
    <property type="match status" value="1"/>
</dbReference>
<proteinExistence type="predicted"/>
<name>A0A8T0RKN3_PANVG</name>
<dbReference type="InterPro" id="IPR010666">
    <property type="entry name" value="Znf_GRF"/>
</dbReference>
<dbReference type="Proteomes" id="UP000823388">
    <property type="component" value="Chromosome 6K"/>
</dbReference>
<keyword evidence="8" id="KW-1185">Reference proteome</keyword>
<keyword evidence="5" id="KW-0812">Transmembrane</keyword>
<evidence type="ECO:0000313" key="7">
    <source>
        <dbReference type="EMBL" id="KAG2585303.1"/>
    </source>
</evidence>
<comment type="caution">
    <text evidence="7">The sequence shown here is derived from an EMBL/GenBank/DDBJ whole genome shotgun (WGS) entry which is preliminary data.</text>
</comment>
<dbReference type="PANTHER" id="PTHR48130">
    <property type="entry name" value="OS12G0467600 PROTEIN"/>
    <property type="match status" value="1"/>
</dbReference>
<protein>
    <recommendedName>
        <fullName evidence="6">GRF-type domain-containing protein</fullName>
    </recommendedName>
</protein>
<feature type="domain" description="GRF-type" evidence="6">
    <location>
        <begin position="25"/>
        <end position="76"/>
    </location>
</feature>
<evidence type="ECO:0000256" key="4">
    <source>
        <dbReference type="PROSITE-ProRule" id="PRU01343"/>
    </source>
</evidence>
<evidence type="ECO:0000256" key="1">
    <source>
        <dbReference type="ARBA" id="ARBA00022723"/>
    </source>
</evidence>
<dbReference type="EMBL" id="CM029047">
    <property type="protein sequence ID" value="KAG2585303.1"/>
    <property type="molecule type" value="Genomic_DNA"/>
</dbReference>